<dbReference type="EMBL" id="QKWP01001395">
    <property type="protein sequence ID" value="RIB09277.1"/>
    <property type="molecule type" value="Genomic_DNA"/>
</dbReference>
<dbReference type="STRING" id="44941.A0A397UJI1"/>
<dbReference type="GO" id="GO:0005794">
    <property type="term" value="C:Golgi apparatus"/>
    <property type="evidence" value="ECO:0007669"/>
    <property type="project" value="TreeGrafter"/>
</dbReference>
<organism evidence="2 3">
    <name type="scientific">Gigaspora rosea</name>
    <dbReference type="NCBI Taxonomy" id="44941"/>
    <lineage>
        <taxon>Eukaryota</taxon>
        <taxon>Fungi</taxon>
        <taxon>Fungi incertae sedis</taxon>
        <taxon>Mucoromycota</taxon>
        <taxon>Glomeromycotina</taxon>
        <taxon>Glomeromycetes</taxon>
        <taxon>Diversisporales</taxon>
        <taxon>Gigasporaceae</taxon>
        <taxon>Gigaspora</taxon>
    </lineage>
</organism>
<dbReference type="Proteomes" id="UP000266673">
    <property type="component" value="Unassembled WGS sequence"/>
</dbReference>
<keyword evidence="1" id="KW-0472">Membrane</keyword>
<proteinExistence type="predicted"/>
<name>A0A397UJI1_9GLOM</name>
<dbReference type="OrthoDB" id="2448307at2759"/>
<keyword evidence="1" id="KW-1133">Transmembrane helix</keyword>
<evidence type="ECO:0000313" key="2">
    <source>
        <dbReference type="EMBL" id="RIB09277.1"/>
    </source>
</evidence>
<reference evidence="2 3" key="1">
    <citation type="submission" date="2018-06" db="EMBL/GenBank/DDBJ databases">
        <title>Comparative genomics reveals the genomic features of Rhizophagus irregularis, R. cerebriforme, R. diaphanum and Gigaspora rosea, and their symbiotic lifestyle signature.</title>
        <authorList>
            <person name="Morin E."/>
            <person name="San Clemente H."/>
            <person name="Chen E.C.H."/>
            <person name="De La Providencia I."/>
            <person name="Hainaut M."/>
            <person name="Kuo A."/>
            <person name="Kohler A."/>
            <person name="Murat C."/>
            <person name="Tang N."/>
            <person name="Roy S."/>
            <person name="Loubradou J."/>
            <person name="Henrissat B."/>
            <person name="Grigoriev I.V."/>
            <person name="Corradi N."/>
            <person name="Roux C."/>
            <person name="Martin F.M."/>
        </authorList>
    </citation>
    <scope>NUCLEOTIDE SEQUENCE [LARGE SCALE GENOMIC DNA]</scope>
    <source>
        <strain evidence="2 3">DAOM 194757</strain>
    </source>
</reference>
<dbReference type="InterPro" id="IPR040410">
    <property type="entry name" value="UPF0658_Golgi"/>
</dbReference>
<keyword evidence="3" id="KW-1185">Reference proteome</keyword>
<feature type="transmembrane region" description="Helical" evidence="1">
    <location>
        <begin position="209"/>
        <end position="235"/>
    </location>
</feature>
<evidence type="ECO:0000256" key="1">
    <source>
        <dbReference type="SAM" id="Phobius"/>
    </source>
</evidence>
<dbReference type="PANTHER" id="PTHR34391:SF1">
    <property type="entry name" value="UPF0658 GOLGI APPARATUS MEMBRANE PROTEIN C1952.10C-RELATED"/>
    <property type="match status" value="1"/>
</dbReference>
<feature type="transmembrane region" description="Helical" evidence="1">
    <location>
        <begin position="286"/>
        <end position="306"/>
    </location>
</feature>
<feature type="transmembrane region" description="Helical" evidence="1">
    <location>
        <begin position="164"/>
        <end position="185"/>
    </location>
</feature>
<keyword evidence="1" id="KW-0812">Transmembrane</keyword>
<feature type="transmembrane region" description="Helical" evidence="1">
    <location>
        <begin position="255"/>
        <end position="274"/>
    </location>
</feature>
<protein>
    <submittedName>
        <fullName evidence="2">Uncharacterized protein</fullName>
    </submittedName>
</protein>
<sequence length="346" mass="40795">MVTFFELEFYKRWGEKVLSRLNESKWTQLFMLTSVLQAIIIIVLELRVYSRNKETEQSLSAVGNITDQMTPNATCIYQPSYVRLNNIKDENIIFIIFQLFQVWFCFSAMYNQNSMQVVAIVVINSLFALNGIIQWVEVKKWFLDFEADCPGRLSLHTQFVKYDLPLIIALLLFSLALGFLCWKLYRQYGWNIYKKIGADLNMQNIYRTYLIHFLLLKLDAIFILGLSIEALNIFVYAIGKLSDLKHLRYMPEQFYLFHLSVTVLVAVNQILAYYSARKEWKRGMYVVFFIFGVTILDFLILLFYSIGDETGSWYFFIIFVNKPAEQIDDNLLDNRLSKRFSIDDDE</sequence>
<dbReference type="PANTHER" id="PTHR34391">
    <property type="entry name" value="UPF0658 GOLGI APPARATUS MEMBRANE PROTEIN C1952.10C-RELATED"/>
    <property type="match status" value="1"/>
</dbReference>
<dbReference type="AlphaFoldDB" id="A0A397UJI1"/>
<gene>
    <name evidence="2" type="ORF">C2G38_2251492</name>
</gene>
<feature type="transmembrane region" description="Helical" evidence="1">
    <location>
        <begin position="29"/>
        <end position="49"/>
    </location>
</feature>
<feature type="transmembrane region" description="Helical" evidence="1">
    <location>
        <begin position="117"/>
        <end position="136"/>
    </location>
</feature>
<comment type="caution">
    <text evidence="2">The sequence shown here is derived from an EMBL/GenBank/DDBJ whole genome shotgun (WGS) entry which is preliminary data.</text>
</comment>
<evidence type="ECO:0000313" key="3">
    <source>
        <dbReference type="Proteomes" id="UP000266673"/>
    </source>
</evidence>
<accession>A0A397UJI1</accession>